<evidence type="ECO:0000313" key="1">
    <source>
        <dbReference type="EMBL" id="SDE52444.1"/>
    </source>
</evidence>
<keyword evidence="2" id="KW-1185">Reference proteome</keyword>
<keyword evidence="1" id="KW-0238">DNA-binding</keyword>
<dbReference type="EMBL" id="FNAD01000026">
    <property type="protein sequence ID" value="SDE52444.1"/>
    <property type="molecule type" value="Genomic_DNA"/>
</dbReference>
<name>A0A1G7DLM8_9ACTN</name>
<dbReference type="SUPFAM" id="SSF82607">
    <property type="entry name" value="YbaB-like"/>
    <property type="match status" value="1"/>
</dbReference>
<gene>
    <name evidence="1" type="ORF">SAMN05216270_12631</name>
</gene>
<evidence type="ECO:0000313" key="2">
    <source>
        <dbReference type="Proteomes" id="UP000198949"/>
    </source>
</evidence>
<dbReference type="InterPro" id="IPR004401">
    <property type="entry name" value="YbaB/EbfC"/>
</dbReference>
<dbReference type="RefSeq" id="WP_091040592.1">
    <property type="nucleotide sequence ID" value="NZ_FNAD01000026.1"/>
</dbReference>
<protein>
    <submittedName>
        <fullName evidence="1">YbaB/EbfC DNA-binding family protein</fullName>
    </submittedName>
</protein>
<dbReference type="InterPro" id="IPR036894">
    <property type="entry name" value="YbaB-like_sf"/>
</dbReference>
<dbReference type="Gene3D" id="3.30.1310.10">
    <property type="entry name" value="Nucleoid-associated protein YbaB-like domain"/>
    <property type="match status" value="1"/>
</dbReference>
<dbReference type="Pfam" id="PF02575">
    <property type="entry name" value="YbaB_DNA_bd"/>
    <property type="match status" value="1"/>
</dbReference>
<organism evidence="1 2">
    <name type="scientific">Glycomyces harbinensis</name>
    <dbReference type="NCBI Taxonomy" id="58114"/>
    <lineage>
        <taxon>Bacteria</taxon>
        <taxon>Bacillati</taxon>
        <taxon>Actinomycetota</taxon>
        <taxon>Actinomycetes</taxon>
        <taxon>Glycomycetales</taxon>
        <taxon>Glycomycetaceae</taxon>
        <taxon>Glycomyces</taxon>
    </lineage>
</organism>
<dbReference type="OrthoDB" id="3695809at2"/>
<accession>A0A1G7DLM8</accession>
<dbReference type="Proteomes" id="UP000198949">
    <property type="component" value="Unassembled WGS sequence"/>
</dbReference>
<sequence length="130" mass="14357">MVGSIPDPEASREHLQAWKGRIDQLAEDTRAMSDQFQDLKVTASDPDRNAEVTIDSSGNLVDIVLSERTRRISTEDVSQAILQAFRAARVRIAERSAEIVAETMGADSPAGRAIAERVRGQLMPHTDEER</sequence>
<dbReference type="STRING" id="58114.SAMN05216270_12631"/>
<proteinExistence type="predicted"/>
<reference evidence="2" key="1">
    <citation type="submission" date="2016-10" db="EMBL/GenBank/DDBJ databases">
        <authorList>
            <person name="Varghese N."/>
            <person name="Submissions S."/>
        </authorList>
    </citation>
    <scope>NUCLEOTIDE SEQUENCE [LARGE SCALE GENOMIC DNA]</scope>
    <source>
        <strain evidence="2">CGMCC 4.3516</strain>
    </source>
</reference>
<dbReference type="AlphaFoldDB" id="A0A1G7DLM8"/>
<dbReference type="GO" id="GO:0003677">
    <property type="term" value="F:DNA binding"/>
    <property type="evidence" value="ECO:0007669"/>
    <property type="project" value="UniProtKB-KW"/>
</dbReference>